<gene>
    <name evidence="2" type="ORF">Ccrd_010106</name>
</gene>
<reference evidence="2 3" key="1">
    <citation type="journal article" date="2016" name="Sci. Rep.">
        <title>The genome sequence of the outbreeding globe artichoke constructed de novo incorporating a phase-aware low-pass sequencing strategy of F1 progeny.</title>
        <authorList>
            <person name="Scaglione D."/>
            <person name="Reyes-Chin-Wo S."/>
            <person name="Acquadro A."/>
            <person name="Froenicke L."/>
            <person name="Portis E."/>
            <person name="Beitel C."/>
            <person name="Tirone M."/>
            <person name="Mauro R."/>
            <person name="Lo Monaco A."/>
            <person name="Mauromicale G."/>
            <person name="Faccioli P."/>
            <person name="Cattivelli L."/>
            <person name="Rieseberg L."/>
            <person name="Michelmore R."/>
            <person name="Lanteri S."/>
        </authorList>
    </citation>
    <scope>NUCLEOTIDE SEQUENCE [LARGE SCALE GENOMIC DNA]</scope>
    <source>
        <strain evidence="2">2C</strain>
    </source>
</reference>
<dbReference type="Gramene" id="KVI11480">
    <property type="protein sequence ID" value="KVI11480"/>
    <property type="gene ID" value="Ccrd_010106"/>
</dbReference>
<keyword evidence="3" id="KW-1185">Reference proteome</keyword>
<name>A0A103YLQ8_CYNCS</name>
<comment type="caution">
    <text evidence="2">The sequence shown here is derived from an EMBL/GenBank/DDBJ whole genome shotgun (WGS) entry which is preliminary data.</text>
</comment>
<feature type="region of interest" description="Disordered" evidence="1">
    <location>
        <begin position="88"/>
        <end position="113"/>
    </location>
</feature>
<dbReference type="EMBL" id="LEKV01000114">
    <property type="protein sequence ID" value="KVI11480.1"/>
    <property type="molecule type" value="Genomic_DNA"/>
</dbReference>
<dbReference type="AlphaFoldDB" id="A0A103YLQ8"/>
<sequence>MQTNSKLTSCRERDGRWKGGGRGSISKGLSKEDKGFKKKIEGLKKGIDGFEGSLKTLFFLHGMIYRSSPKRTFYNFTKNLNQEHAHLKENSRNFQPKYQIGRISRLKQKPNRR</sequence>
<dbReference type="Proteomes" id="UP000243975">
    <property type="component" value="Unassembled WGS sequence"/>
</dbReference>
<evidence type="ECO:0000313" key="3">
    <source>
        <dbReference type="Proteomes" id="UP000243975"/>
    </source>
</evidence>
<accession>A0A103YLQ8</accession>
<protein>
    <submittedName>
        <fullName evidence="2">Uncharacterized protein</fullName>
    </submittedName>
</protein>
<organism evidence="2 3">
    <name type="scientific">Cynara cardunculus var. scolymus</name>
    <name type="common">Globe artichoke</name>
    <name type="synonym">Cynara scolymus</name>
    <dbReference type="NCBI Taxonomy" id="59895"/>
    <lineage>
        <taxon>Eukaryota</taxon>
        <taxon>Viridiplantae</taxon>
        <taxon>Streptophyta</taxon>
        <taxon>Embryophyta</taxon>
        <taxon>Tracheophyta</taxon>
        <taxon>Spermatophyta</taxon>
        <taxon>Magnoliopsida</taxon>
        <taxon>eudicotyledons</taxon>
        <taxon>Gunneridae</taxon>
        <taxon>Pentapetalae</taxon>
        <taxon>asterids</taxon>
        <taxon>campanulids</taxon>
        <taxon>Asterales</taxon>
        <taxon>Asteraceae</taxon>
        <taxon>Carduoideae</taxon>
        <taxon>Cardueae</taxon>
        <taxon>Carduinae</taxon>
        <taxon>Cynara</taxon>
    </lineage>
</organism>
<evidence type="ECO:0000256" key="1">
    <source>
        <dbReference type="SAM" id="MobiDB-lite"/>
    </source>
</evidence>
<feature type="region of interest" description="Disordered" evidence="1">
    <location>
        <begin position="1"/>
        <end position="31"/>
    </location>
</feature>
<evidence type="ECO:0000313" key="2">
    <source>
        <dbReference type="EMBL" id="KVI11480.1"/>
    </source>
</evidence>
<proteinExistence type="predicted"/>
<feature type="compositionally biased region" description="Basic residues" evidence="1">
    <location>
        <begin position="104"/>
        <end position="113"/>
    </location>
</feature>